<feature type="non-terminal residue" evidence="1">
    <location>
        <position position="347"/>
    </location>
</feature>
<name>A0A382JEM1_9ZZZZ</name>
<accession>A0A382JEM1</accession>
<feature type="non-terminal residue" evidence="1">
    <location>
        <position position="1"/>
    </location>
</feature>
<dbReference type="EMBL" id="UINC01073883">
    <property type="protein sequence ID" value="SVC10600.1"/>
    <property type="molecule type" value="Genomic_DNA"/>
</dbReference>
<reference evidence="1" key="1">
    <citation type="submission" date="2018-05" db="EMBL/GenBank/DDBJ databases">
        <authorList>
            <person name="Lanie J.A."/>
            <person name="Ng W.-L."/>
            <person name="Kazmierczak K.M."/>
            <person name="Andrzejewski T.M."/>
            <person name="Davidsen T.M."/>
            <person name="Wayne K.J."/>
            <person name="Tettelin H."/>
            <person name="Glass J.I."/>
            <person name="Rusch D."/>
            <person name="Podicherti R."/>
            <person name="Tsui H.-C.T."/>
            <person name="Winkler M.E."/>
        </authorList>
    </citation>
    <scope>NUCLEOTIDE SEQUENCE</scope>
</reference>
<protein>
    <submittedName>
        <fullName evidence="1">Uncharacterized protein</fullName>
    </submittedName>
</protein>
<sequence>TQYIFDEDNDDSTDITWQGIIEDTVTQPGYPRISLVFGPGTTELVKDQLRSKYLQGQQYKKLQGDDLKMELPNRAERSLAQLVNLELVQDEFSRTFAEIQADTNYWADNIKITFIASDIEETFTLDSLLFDIVPINDRPRWIEIPEQDIIENDTLKFDAGAYVYDEDDTLLTFNTAIAASWTIVNGSWTVNTTGANLTISHPEYTSTGLGDTLLILPDQVWSGYAFIEIIATDEQGARDTVVFRLNVKHYPRPHLTINVVQNNAFTNFFDVIITDTLEKARNVILDIENDRIELDTLDKFTYLGHTQFQDPGNYEIEAYAAGIVGDTTVFRSIGLALARTLGRWSGS</sequence>
<dbReference type="AlphaFoldDB" id="A0A382JEM1"/>
<proteinExistence type="predicted"/>
<evidence type="ECO:0000313" key="1">
    <source>
        <dbReference type="EMBL" id="SVC10600.1"/>
    </source>
</evidence>
<gene>
    <name evidence="1" type="ORF">METZ01_LOCUS263454</name>
</gene>
<organism evidence="1">
    <name type="scientific">marine metagenome</name>
    <dbReference type="NCBI Taxonomy" id="408172"/>
    <lineage>
        <taxon>unclassified sequences</taxon>
        <taxon>metagenomes</taxon>
        <taxon>ecological metagenomes</taxon>
    </lineage>
</organism>